<reference evidence="1 2" key="1">
    <citation type="submission" date="2019-12" db="EMBL/GenBank/DDBJ databases">
        <title>Devosia maris sp. nov., isolated from the deep seawater.</title>
        <authorList>
            <person name="Liu Y."/>
        </authorList>
    </citation>
    <scope>NUCLEOTIDE SEQUENCE [LARGE SCALE GENOMIC DNA]</scope>
    <source>
        <strain evidence="1 2">L53-10-65</strain>
    </source>
</reference>
<dbReference type="InterPro" id="IPR025906">
    <property type="entry name" value="YjfB_motility"/>
</dbReference>
<accession>A0A7X3FT78</accession>
<dbReference type="EMBL" id="WQRF01000002">
    <property type="protein sequence ID" value="MVS99420.1"/>
    <property type="molecule type" value="Genomic_DNA"/>
</dbReference>
<gene>
    <name evidence="1" type="ORF">GO014_10340</name>
</gene>
<evidence type="ECO:0000313" key="1">
    <source>
        <dbReference type="EMBL" id="MVS99420.1"/>
    </source>
</evidence>
<dbReference type="AlphaFoldDB" id="A0A7X3FT78"/>
<keyword evidence="2" id="KW-1185">Reference proteome</keyword>
<evidence type="ECO:0000313" key="2">
    <source>
        <dbReference type="Proteomes" id="UP000438106"/>
    </source>
</evidence>
<name>A0A7X3FT78_9HYPH</name>
<dbReference type="Proteomes" id="UP000438106">
    <property type="component" value="Unassembled WGS sequence"/>
</dbReference>
<dbReference type="Pfam" id="PF14070">
    <property type="entry name" value="YjfB_motility"/>
    <property type="match status" value="1"/>
</dbReference>
<protein>
    <submittedName>
        <fullName evidence="1">Putative motility protein</fullName>
    </submittedName>
</protein>
<organism evidence="1 2">
    <name type="scientific">Devosia marina</name>
    <dbReference type="NCBI Taxonomy" id="2683198"/>
    <lineage>
        <taxon>Bacteria</taxon>
        <taxon>Pseudomonadati</taxon>
        <taxon>Pseudomonadota</taxon>
        <taxon>Alphaproteobacteria</taxon>
        <taxon>Hyphomicrobiales</taxon>
        <taxon>Devosiaceae</taxon>
        <taxon>Devosia</taxon>
    </lineage>
</organism>
<proteinExistence type="predicted"/>
<sequence>MRTGPLNTDLSTNLLTAQTALTQNSVQIAVFKKAHEMESNLLNSLMQTALEAPAAPPPGQGLKIDKQA</sequence>
<comment type="caution">
    <text evidence="1">The sequence shown here is derived from an EMBL/GenBank/DDBJ whole genome shotgun (WGS) entry which is preliminary data.</text>
</comment>